<comment type="caution">
    <text evidence="1">The sequence shown here is derived from an EMBL/GenBank/DDBJ whole genome shotgun (WGS) entry which is preliminary data.</text>
</comment>
<reference evidence="1" key="1">
    <citation type="submission" date="2016-01" db="EMBL/GenBank/DDBJ databases">
        <authorList>
            <person name="Regsiter A."/>
            <person name="william w."/>
        </authorList>
    </citation>
    <scope>NUCLEOTIDE SEQUENCE</scope>
    <source>
        <strain evidence="1">NCPPB 1641</strain>
    </source>
</reference>
<dbReference type="GO" id="GO:0030246">
    <property type="term" value="F:carbohydrate binding"/>
    <property type="evidence" value="ECO:0007669"/>
    <property type="project" value="InterPro"/>
</dbReference>
<dbReference type="Gene3D" id="2.70.98.10">
    <property type="match status" value="1"/>
</dbReference>
<evidence type="ECO:0000313" key="1">
    <source>
        <dbReference type="EMBL" id="CVI63882.1"/>
    </source>
</evidence>
<name>A0A1S7UAP5_9HYPH</name>
<dbReference type="CDD" id="cd09023">
    <property type="entry name" value="Aldose_epim_Ec_c4013"/>
    <property type="match status" value="1"/>
</dbReference>
<evidence type="ECO:0000313" key="2">
    <source>
        <dbReference type="Proteomes" id="UP000192140"/>
    </source>
</evidence>
<sequence length="323" mass="36166">MDINLLKKTPDLRGVADIRLVTLEDGPARGQRILIARNAEGISFEIAVDRGFDISSLSFKGVNIGWNSPAQMRFPPSDPGSEDGWGFLRNFDGFMVTCGLDHVSRPRETDISHYEHPHLKTRKMPQHGRISTEKARLLGYGVDQESEEIFCEGIVRQASVFGETLELRRRVTLGIFSSEIAINDTITNRGFVPSHHAVIYHLNFGYPFLDNELKIRGIPVAIASNINEDRPFPRETYGENVDLIDAHEISDRRPVVLSNPILPLSVALTFDRAHLTKLGIWRAYQSGVFALGIEPRTESASECPLLDSGHFCMYSLRLQIGTP</sequence>
<dbReference type="AlphaFoldDB" id="A0A1S7UAP5"/>
<dbReference type="InterPro" id="IPR027839">
    <property type="entry name" value="DUF4432"/>
</dbReference>
<keyword evidence="2" id="KW-1185">Reference proteome</keyword>
<dbReference type="EMBL" id="FCNP01000050">
    <property type="protein sequence ID" value="CVI63882.1"/>
    <property type="molecule type" value="Genomic_DNA"/>
</dbReference>
<gene>
    <name evidence="1" type="ORF">AGR7A_pAt30017</name>
</gene>
<evidence type="ECO:0008006" key="3">
    <source>
        <dbReference type="Google" id="ProtNLM"/>
    </source>
</evidence>
<dbReference type="Proteomes" id="UP000192140">
    <property type="component" value="Unassembled WGS sequence"/>
</dbReference>
<dbReference type="InterPro" id="IPR014718">
    <property type="entry name" value="GH-type_carb-bd"/>
</dbReference>
<dbReference type="Pfam" id="PF14486">
    <property type="entry name" value="DUF4432"/>
    <property type="match status" value="1"/>
</dbReference>
<accession>A0A1S7UAP5</accession>
<organism evidence="1 2">
    <name type="scientific">Agrobacterium deltaense NCPPB 1641</name>
    <dbReference type="NCBI Taxonomy" id="1183425"/>
    <lineage>
        <taxon>Bacteria</taxon>
        <taxon>Pseudomonadati</taxon>
        <taxon>Pseudomonadota</taxon>
        <taxon>Alphaproteobacteria</taxon>
        <taxon>Hyphomicrobiales</taxon>
        <taxon>Rhizobiaceae</taxon>
        <taxon>Rhizobium/Agrobacterium group</taxon>
        <taxon>Agrobacterium</taxon>
    </lineage>
</organism>
<dbReference type="RefSeq" id="WP_080855277.1">
    <property type="nucleotide sequence ID" value="NZ_LT009777.1"/>
</dbReference>
<proteinExistence type="predicted"/>
<protein>
    <recommendedName>
        <fullName evidence="3">DUF4432 domain-containing protein</fullName>
    </recommendedName>
</protein>